<comment type="caution">
    <text evidence="2">The sequence shown here is derived from an EMBL/GenBank/DDBJ whole genome shotgun (WGS) entry which is preliminary data.</text>
</comment>
<reference evidence="2 3" key="1">
    <citation type="submission" date="2020-03" db="EMBL/GenBank/DDBJ databases">
        <title>Cyclobacterium plantarum sp. nov., a marine bacterium isolated from a coastal-marine wetland.</title>
        <authorList>
            <person name="Sanchez-Porro C."/>
            <person name="Ventosa A."/>
            <person name="Amoozegar M."/>
        </authorList>
    </citation>
    <scope>NUCLEOTIDE SEQUENCE [LARGE SCALE GENOMIC DNA]</scope>
    <source>
        <strain evidence="2 3">GBPx2</strain>
    </source>
</reference>
<keyword evidence="3" id="KW-1185">Reference proteome</keyword>
<evidence type="ECO:0000313" key="2">
    <source>
        <dbReference type="EMBL" id="NHE55894.1"/>
    </source>
</evidence>
<dbReference type="Proteomes" id="UP000649799">
    <property type="component" value="Unassembled WGS sequence"/>
</dbReference>
<keyword evidence="1" id="KW-0732">Signal</keyword>
<gene>
    <name evidence="2" type="ORF">G9Q97_03590</name>
</gene>
<feature type="signal peptide" evidence="1">
    <location>
        <begin position="1"/>
        <end position="18"/>
    </location>
</feature>
<evidence type="ECO:0000313" key="3">
    <source>
        <dbReference type="Proteomes" id="UP000649799"/>
    </source>
</evidence>
<feature type="chain" id="PRO_5045931924" evidence="1">
    <location>
        <begin position="19"/>
        <end position="182"/>
    </location>
</feature>
<protein>
    <submittedName>
        <fullName evidence="2">Uncharacterized protein</fullName>
    </submittedName>
</protein>
<organism evidence="2 3">
    <name type="scientific">Cyclobacterium plantarum</name>
    <dbReference type="NCBI Taxonomy" id="2716263"/>
    <lineage>
        <taxon>Bacteria</taxon>
        <taxon>Pseudomonadati</taxon>
        <taxon>Bacteroidota</taxon>
        <taxon>Cytophagia</taxon>
        <taxon>Cytophagales</taxon>
        <taxon>Cyclobacteriaceae</taxon>
        <taxon>Cyclobacterium</taxon>
    </lineage>
</organism>
<proteinExistence type="predicted"/>
<dbReference type="RefSeq" id="WP_166143189.1">
    <property type="nucleotide sequence ID" value="NZ_JAANYN010000001.1"/>
</dbReference>
<name>A0ABX0H6E9_9BACT</name>
<dbReference type="EMBL" id="JAANYN010000001">
    <property type="protein sequence ID" value="NHE55894.1"/>
    <property type="molecule type" value="Genomic_DNA"/>
</dbReference>
<sequence length="182" mass="19817">MKIYSLFLSLIFAHSLLAQDLTIAEPDFSGVILLVRDYQSGEQLEKQKAASGSKASVGAALFGVAKAKGMNFVNGAKSPVRIDRGSTIRLIVKANENDRDPMEVINVFALESDQDKDRRIIVTGTVNFNKSTAADIDFIPFQATKYQSSSYLLEIASLPPGEFALTLDGSRDVFNMFGVDGE</sequence>
<evidence type="ECO:0000256" key="1">
    <source>
        <dbReference type="SAM" id="SignalP"/>
    </source>
</evidence>
<accession>A0ABX0H6E9</accession>